<keyword evidence="2" id="KW-0378">Hydrolase</keyword>
<protein>
    <submittedName>
        <fullName evidence="2">Alpha/beta fold hydrolase</fullName>
    </submittedName>
</protein>
<gene>
    <name evidence="2" type="ORF">YH63_010145</name>
</gene>
<dbReference type="SUPFAM" id="SSF53474">
    <property type="entry name" value="alpha/beta-Hydrolases"/>
    <property type="match status" value="1"/>
</dbReference>
<reference evidence="2" key="1">
    <citation type="submission" date="2019-04" db="EMBL/GenBank/DDBJ databases">
        <title>Whole genome sequencing of cave bacteria.</title>
        <authorList>
            <person name="Gan H.M."/>
            <person name="Barton H."/>
            <person name="Savka M.A."/>
        </authorList>
    </citation>
    <scope>NUCLEOTIDE SEQUENCE [LARGE SCALE GENOMIC DNA]</scope>
    <source>
        <strain evidence="2">LC387</strain>
    </source>
</reference>
<proteinExistence type="predicted"/>
<sequence>MSRTVLRGMLKICGCSLAAIGFVSLLLFALIVPSVSSPPALDSIAQTARSVDRAGMPEPGQFQARDGTYLAFRHYAPRAAGINKIVVLVHGSAGSSINVHALAKAFAERGVETFAPDIRGHGRSGTRGDIRYAGQLQDDLADLVAHIRQAHPATPLTLIGHSAGGGFALRMAGSPIQNLFVRTVLLAPYLGYRESTNRPNGGGWAAPDYSRIIGLAALRAMHIACCDSLPAIAFAVQPQFKQFVTSNYSYRLLQDFGPGWNFRTELAAATRPVSIYSGADDELMQSQNYQDTVGRDVNVTILKGVTHMGIVGDPAAVSRIADDIAMTDVKS</sequence>
<dbReference type="InterPro" id="IPR022742">
    <property type="entry name" value="Hydrolase_4"/>
</dbReference>
<dbReference type="GO" id="GO:0016787">
    <property type="term" value="F:hydrolase activity"/>
    <property type="evidence" value="ECO:0007669"/>
    <property type="project" value="UniProtKB-KW"/>
</dbReference>
<dbReference type="Gene3D" id="3.40.50.1820">
    <property type="entry name" value="alpha/beta hydrolase"/>
    <property type="match status" value="1"/>
</dbReference>
<dbReference type="Pfam" id="PF12146">
    <property type="entry name" value="Hydrolase_4"/>
    <property type="match status" value="1"/>
</dbReference>
<organism evidence="2 3">
    <name type="scientific">Afipia massiliensis</name>
    <dbReference type="NCBI Taxonomy" id="211460"/>
    <lineage>
        <taxon>Bacteria</taxon>
        <taxon>Pseudomonadati</taxon>
        <taxon>Pseudomonadota</taxon>
        <taxon>Alphaproteobacteria</taxon>
        <taxon>Hyphomicrobiales</taxon>
        <taxon>Nitrobacteraceae</taxon>
        <taxon>Afipia</taxon>
    </lineage>
</organism>
<dbReference type="EMBL" id="LBIA02000001">
    <property type="protein sequence ID" value="TKT71748.1"/>
    <property type="molecule type" value="Genomic_DNA"/>
</dbReference>
<dbReference type="PANTHER" id="PTHR42886:SF29">
    <property type="entry name" value="PUMMELIG, ISOFORM A"/>
    <property type="match status" value="1"/>
</dbReference>
<dbReference type="AlphaFoldDB" id="A0A4U6BRS0"/>
<comment type="caution">
    <text evidence="2">The sequence shown here is derived from an EMBL/GenBank/DDBJ whole genome shotgun (WGS) entry which is preliminary data.</text>
</comment>
<feature type="domain" description="Serine aminopeptidase S33" evidence="1">
    <location>
        <begin position="83"/>
        <end position="308"/>
    </location>
</feature>
<dbReference type="PANTHER" id="PTHR42886">
    <property type="entry name" value="RE40534P-RELATED"/>
    <property type="match status" value="1"/>
</dbReference>
<name>A0A4U6BRS0_9BRAD</name>
<dbReference type="Proteomes" id="UP000034832">
    <property type="component" value="Unassembled WGS sequence"/>
</dbReference>
<accession>A0A4U6BRS0</accession>
<evidence type="ECO:0000259" key="1">
    <source>
        <dbReference type="Pfam" id="PF12146"/>
    </source>
</evidence>
<evidence type="ECO:0000313" key="3">
    <source>
        <dbReference type="Proteomes" id="UP000034832"/>
    </source>
</evidence>
<dbReference type="OrthoDB" id="9808398at2"/>
<evidence type="ECO:0000313" key="2">
    <source>
        <dbReference type="EMBL" id="TKT71748.1"/>
    </source>
</evidence>
<dbReference type="STRING" id="211460.YH63_08840"/>
<keyword evidence="3" id="KW-1185">Reference proteome</keyword>
<dbReference type="InterPro" id="IPR029058">
    <property type="entry name" value="AB_hydrolase_fold"/>
</dbReference>
<dbReference type="RefSeq" id="WP_046827710.1">
    <property type="nucleotide sequence ID" value="NZ_LBIA02000001.1"/>
</dbReference>